<evidence type="ECO:0000256" key="2">
    <source>
        <dbReference type="ARBA" id="ARBA00023242"/>
    </source>
</evidence>
<evidence type="ECO:0000256" key="3">
    <source>
        <dbReference type="SAM" id="MobiDB-lite"/>
    </source>
</evidence>
<dbReference type="PANTHER" id="PTHR16171">
    <property type="entry name" value="DNA REPAIR PROTEIN COMPLEMENTING XP-G CELLS-RELATED"/>
    <property type="match status" value="1"/>
</dbReference>
<protein>
    <submittedName>
        <fullName evidence="4">Uncharacterized protein</fullName>
    </submittedName>
</protein>
<feature type="compositionally biased region" description="Polar residues" evidence="3">
    <location>
        <begin position="148"/>
        <end position="161"/>
    </location>
</feature>
<evidence type="ECO:0000313" key="4">
    <source>
        <dbReference type="EMBL" id="VDM66378.1"/>
    </source>
</evidence>
<accession>A0A3P7KCV2</accession>
<evidence type="ECO:0000256" key="1">
    <source>
        <dbReference type="ARBA" id="ARBA00004123"/>
    </source>
</evidence>
<sequence length="200" mass="23061">MLINLNEWLMTLKSDVQPPEPLAIRRKLRVLIKKHNDFERIKSIVNPDIVAAYFRPNVDRSTERFRWRVVDIEKVRTLLYARLGWDNAKFERQTLTALQRWNDFISGKASYQRHITSYTHVLQQSPAEQKTTLTKRVETALARLAKKTGSSSSLPEMSTEPQKPPKKVASKKRGRLPKKAGPSRSDNPHDLNLSEESSSD</sequence>
<dbReference type="GO" id="GO:0004520">
    <property type="term" value="F:DNA endonuclease activity"/>
    <property type="evidence" value="ECO:0007669"/>
    <property type="project" value="TreeGrafter"/>
</dbReference>
<dbReference type="PANTHER" id="PTHR16171:SF7">
    <property type="entry name" value="DNA REPAIR PROTEIN RAD2"/>
    <property type="match status" value="1"/>
</dbReference>
<dbReference type="AlphaFoldDB" id="A0A3P7KCV2"/>
<comment type="subcellular location">
    <subcellularLocation>
        <location evidence="1">Nucleus</location>
    </subcellularLocation>
</comment>
<name>A0A3P7KCV2_STRVU</name>
<evidence type="ECO:0000313" key="5">
    <source>
        <dbReference type="Proteomes" id="UP000270094"/>
    </source>
</evidence>
<keyword evidence="2" id="KW-0539">Nucleus</keyword>
<feature type="region of interest" description="Disordered" evidence="3">
    <location>
        <begin position="145"/>
        <end position="200"/>
    </location>
</feature>
<organism evidence="4 5">
    <name type="scientific">Strongylus vulgaris</name>
    <name type="common">Blood worm</name>
    <dbReference type="NCBI Taxonomy" id="40348"/>
    <lineage>
        <taxon>Eukaryota</taxon>
        <taxon>Metazoa</taxon>
        <taxon>Ecdysozoa</taxon>
        <taxon>Nematoda</taxon>
        <taxon>Chromadorea</taxon>
        <taxon>Rhabditida</taxon>
        <taxon>Rhabditina</taxon>
        <taxon>Rhabditomorpha</taxon>
        <taxon>Strongyloidea</taxon>
        <taxon>Strongylidae</taxon>
        <taxon>Strongylus</taxon>
    </lineage>
</organism>
<dbReference type="OrthoDB" id="31113at2759"/>
<reference evidence="4 5" key="1">
    <citation type="submission" date="2018-11" db="EMBL/GenBank/DDBJ databases">
        <authorList>
            <consortium name="Pathogen Informatics"/>
        </authorList>
    </citation>
    <scope>NUCLEOTIDE SEQUENCE [LARGE SCALE GENOMIC DNA]</scope>
</reference>
<dbReference type="GO" id="GO:0005634">
    <property type="term" value="C:nucleus"/>
    <property type="evidence" value="ECO:0007669"/>
    <property type="project" value="UniProtKB-SubCell"/>
</dbReference>
<gene>
    <name evidence="4" type="ORF">SVUK_LOCUS1376</name>
</gene>
<proteinExistence type="predicted"/>
<keyword evidence="5" id="KW-1185">Reference proteome</keyword>
<dbReference type="EMBL" id="UYYB01002687">
    <property type="protein sequence ID" value="VDM66378.1"/>
    <property type="molecule type" value="Genomic_DNA"/>
</dbReference>
<dbReference type="Proteomes" id="UP000270094">
    <property type="component" value="Unassembled WGS sequence"/>
</dbReference>
<dbReference type="GO" id="GO:0003697">
    <property type="term" value="F:single-stranded DNA binding"/>
    <property type="evidence" value="ECO:0007669"/>
    <property type="project" value="TreeGrafter"/>
</dbReference>
<feature type="compositionally biased region" description="Basic residues" evidence="3">
    <location>
        <begin position="164"/>
        <end position="178"/>
    </location>
</feature>